<evidence type="ECO:0000259" key="3">
    <source>
        <dbReference type="Pfam" id="PF07731"/>
    </source>
</evidence>
<comment type="subcellular location">
    <subcellularLocation>
        <location evidence="1">Cell outer membrane</location>
        <topology evidence="1">Lipid-anchor</topology>
    </subcellularLocation>
</comment>
<dbReference type="InterPro" id="IPR002355">
    <property type="entry name" value="Cu_oxidase_Cu_BS"/>
</dbReference>
<name>A0AAX2TM30_NEIGO</name>
<dbReference type="InterPro" id="IPR011706">
    <property type="entry name" value="Cu-oxidase_C"/>
</dbReference>
<dbReference type="CDD" id="cd13896">
    <property type="entry name" value="CuRO_3_CopA"/>
    <property type="match status" value="1"/>
</dbReference>
<dbReference type="Pfam" id="PF07731">
    <property type="entry name" value="Cu-oxidase_2"/>
    <property type="match status" value="1"/>
</dbReference>
<dbReference type="GO" id="GO:0009279">
    <property type="term" value="C:cell outer membrane"/>
    <property type="evidence" value="ECO:0007669"/>
    <property type="project" value="UniProtKB-SubCell"/>
</dbReference>
<organism evidence="4 5">
    <name type="scientific">Neisseria gonorrhoeae</name>
    <dbReference type="NCBI Taxonomy" id="485"/>
    <lineage>
        <taxon>Bacteria</taxon>
        <taxon>Pseudomonadati</taxon>
        <taxon>Pseudomonadota</taxon>
        <taxon>Betaproteobacteria</taxon>
        <taxon>Neisseriales</taxon>
        <taxon>Neisseriaceae</taxon>
        <taxon>Neisseria</taxon>
    </lineage>
</organism>
<dbReference type="GO" id="GO:0016491">
    <property type="term" value="F:oxidoreductase activity"/>
    <property type="evidence" value="ECO:0007669"/>
    <property type="project" value="InterPro"/>
</dbReference>
<dbReference type="InterPro" id="IPR008972">
    <property type="entry name" value="Cupredoxin"/>
</dbReference>
<evidence type="ECO:0000256" key="1">
    <source>
        <dbReference type="ARBA" id="ARBA00004459"/>
    </source>
</evidence>
<feature type="non-terminal residue" evidence="4">
    <location>
        <position position="152"/>
    </location>
</feature>
<dbReference type="InterPro" id="IPR034279">
    <property type="entry name" value="CuRO_3_CopA"/>
</dbReference>
<dbReference type="SUPFAM" id="SSF49503">
    <property type="entry name" value="Cupredoxins"/>
    <property type="match status" value="1"/>
</dbReference>
<comment type="caution">
    <text evidence="4">The sequence shown here is derived from an EMBL/GenBank/DDBJ whole genome shotgun (WGS) entry which is preliminary data.</text>
</comment>
<dbReference type="AlphaFoldDB" id="A0AAX2TM30"/>
<feature type="domain" description="Plastocyanin-like" evidence="3">
    <location>
        <begin position="42"/>
        <end position="151"/>
    </location>
</feature>
<evidence type="ECO:0000256" key="2">
    <source>
        <dbReference type="ARBA" id="ARBA00022723"/>
    </source>
</evidence>
<feature type="non-terminal residue" evidence="4">
    <location>
        <position position="1"/>
    </location>
</feature>
<sequence length="152" mass="17636">NMDPDPLTNDTGAPPGTRVLSYRDLKAIDPYPYKRYDRIIEIRLTGNMQRYFWPINGRKFSEAQPIVLRYGERVRFRFINETMMNHPMHIHGTWFLPDVGNGARSPKKHTVNIKPGATVDVDVPADAEGPWAFHCHQLYHMETGMMRKIEVV</sequence>
<evidence type="ECO:0000313" key="5">
    <source>
        <dbReference type="Proteomes" id="UP000307092"/>
    </source>
</evidence>
<evidence type="ECO:0000313" key="4">
    <source>
        <dbReference type="EMBL" id="TJX01458.1"/>
    </source>
</evidence>
<dbReference type="Proteomes" id="UP000307092">
    <property type="component" value="Unassembled WGS sequence"/>
</dbReference>
<accession>A0AAX2TM30</accession>
<reference evidence="4 5" key="1">
    <citation type="submission" date="2019-04" db="EMBL/GenBank/DDBJ databases">
        <title>The CDC panel for molecular diagnostics of ciprofloxacin resistance and its use for research and clinical development.</title>
        <authorList>
            <person name="Liu H."/>
            <person name="Tang K."/>
            <person name="Pham C."/>
            <person name="Schmerer M."/>
        </authorList>
    </citation>
    <scope>NUCLEOTIDE SEQUENCE [LARGE SCALE GENOMIC DNA]</scope>
    <source>
        <strain evidence="4 5">LRRBGS_0742</strain>
    </source>
</reference>
<keyword evidence="2" id="KW-0479">Metal-binding</keyword>
<dbReference type="EMBL" id="SUQX01000174">
    <property type="protein sequence ID" value="TJX01458.1"/>
    <property type="molecule type" value="Genomic_DNA"/>
</dbReference>
<dbReference type="GO" id="GO:0005507">
    <property type="term" value="F:copper ion binding"/>
    <property type="evidence" value="ECO:0007669"/>
    <property type="project" value="InterPro"/>
</dbReference>
<dbReference type="RefSeq" id="WP_186802910.1">
    <property type="nucleotide sequence ID" value="NZ_SUQX01000174.1"/>
</dbReference>
<dbReference type="Gene3D" id="2.60.40.420">
    <property type="entry name" value="Cupredoxins - blue copper proteins"/>
    <property type="match status" value="1"/>
</dbReference>
<gene>
    <name evidence="4" type="ORF">E8M63_13515</name>
</gene>
<dbReference type="PROSITE" id="PS00080">
    <property type="entry name" value="MULTICOPPER_OXIDASE2"/>
    <property type="match status" value="1"/>
</dbReference>
<proteinExistence type="predicted"/>
<protein>
    <submittedName>
        <fullName evidence="4">Copper oxidase</fullName>
    </submittedName>
</protein>